<dbReference type="InterPro" id="IPR029058">
    <property type="entry name" value="AB_hydrolase_fold"/>
</dbReference>
<dbReference type="RefSeq" id="XP_031023761.1">
    <property type="nucleotide sequence ID" value="XM_031170228.1"/>
</dbReference>
<dbReference type="Gene3D" id="3.40.50.1820">
    <property type="entry name" value="alpha/beta hydrolase"/>
    <property type="match status" value="1"/>
</dbReference>
<dbReference type="PANTHER" id="PTHR43433:SF5">
    <property type="entry name" value="AB HYDROLASE-1 DOMAIN-CONTAINING PROTEIN"/>
    <property type="match status" value="1"/>
</dbReference>
<feature type="domain" description="AB hydrolase-1" evidence="1">
    <location>
        <begin position="10"/>
        <end position="233"/>
    </location>
</feature>
<comment type="caution">
    <text evidence="2">The sequence shown here is derived from an EMBL/GenBank/DDBJ whole genome shotgun (WGS) entry which is preliminary data.</text>
</comment>
<dbReference type="Pfam" id="PF00561">
    <property type="entry name" value="Abhydrolase_1"/>
    <property type="match status" value="1"/>
</dbReference>
<sequence>MGNKLVASNQVEHFANSTEYQICVFDNIGVGSSDAPKGRYSIAEMAKDAHELLVYLHWTSQVHVVSISMGGMIALELMLLAPSMFESCMLISTHGGMSIPPFGGALAVPRSMLEKSGRKKLEILQSMLFPPLFLESPASGGKFKTQREQTFAYLANRESGVPMTTAQGASGQLAAIFWHYVSRKRLEKLSRTQIRFIVVTGTWDQLVRPTNSMHLAHHLNCPLEVVVGGGHALPSERSDWMNMFIEGHVNKTLKRATPEPLRASL</sequence>
<dbReference type="OrthoDB" id="19657at2759"/>
<dbReference type="SUPFAM" id="SSF53474">
    <property type="entry name" value="alpha/beta-Hydrolases"/>
    <property type="match status" value="1"/>
</dbReference>
<keyword evidence="3" id="KW-1185">Reference proteome</keyword>
<protein>
    <recommendedName>
        <fullName evidence="1">AB hydrolase-1 domain-containing protein</fullName>
    </recommendedName>
</protein>
<reference evidence="2 3" key="1">
    <citation type="journal article" date="2019" name="Sci. Rep.">
        <title>Comparative genomics of chytrid fungi reveal insights into the obligate biotrophic and pathogenic lifestyle of Synchytrium endobioticum.</title>
        <authorList>
            <person name="van de Vossenberg B.T.L.H."/>
            <person name="Warris S."/>
            <person name="Nguyen H.D.T."/>
            <person name="van Gent-Pelzer M.P.E."/>
            <person name="Joly D.L."/>
            <person name="van de Geest H.C."/>
            <person name="Bonants P.J.M."/>
            <person name="Smith D.S."/>
            <person name="Levesque C.A."/>
            <person name="van der Lee T.A.J."/>
        </authorList>
    </citation>
    <scope>NUCLEOTIDE SEQUENCE [LARGE SCALE GENOMIC DNA]</scope>
    <source>
        <strain evidence="2 3">JEL517</strain>
    </source>
</reference>
<dbReference type="InterPro" id="IPR000073">
    <property type="entry name" value="AB_hydrolase_1"/>
</dbReference>
<dbReference type="GeneID" id="42005525"/>
<name>A0A507C4W8_9FUNG</name>
<dbReference type="EMBL" id="QEAO01000028">
    <property type="protein sequence ID" value="TPX32583.1"/>
    <property type="molecule type" value="Genomic_DNA"/>
</dbReference>
<evidence type="ECO:0000259" key="1">
    <source>
        <dbReference type="Pfam" id="PF00561"/>
    </source>
</evidence>
<evidence type="ECO:0000313" key="2">
    <source>
        <dbReference type="EMBL" id="TPX32583.1"/>
    </source>
</evidence>
<organism evidence="2 3">
    <name type="scientific">Synchytrium microbalum</name>
    <dbReference type="NCBI Taxonomy" id="1806994"/>
    <lineage>
        <taxon>Eukaryota</taxon>
        <taxon>Fungi</taxon>
        <taxon>Fungi incertae sedis</taxon>
        <taxon>Chytridiomycota</taxon>
        <taxon>Chytridiomycota incertae sedis</taxon>
        <taxon>Chytridiomycetes</taxon>
        <taxon>Synchytriales</taxon>
        <taxon>Synchytriaceae</taxon>
        <taxon>Synchytrium</taxon>
    </lineage>
</organism>
<dbReference type="AlphaFoldDB" id="A0A507C4W8"/>
<dbReference type="InterPro" id="IPR050471">
    <property type="entry name" value="AB_hydrolase"/>
</dbReference>
<dbReference type="Proteomes" id="UP000319731">
    <property type="component" value="Unassembled WGS sequence"/>
</dbReference>
<dbReference type="STRING" id="1806994.A0A507C4W8"/>
<gene>
    <name evidence="2" type="ORF">SmJEL517_g04300</name>
</gene>
<accession>A0A507C4W8</accession>
<evidence type="ECO:0000313" key="3">
    <source>
        <dbReference type="Proteomes" id="UP000319731"/>
    </source>
</evidence>
<proteinExistence type="predicted"/>
<dbReference type="PANTHER" id="PTHR43433">
    <property type="entry name" value="HYDROLASE, ALPHA/BETA FOLD FAMILY PROTEIN"/>
    <property type="match status" value="1"/>
</dbReference>